<dbReference type="RefSeq" id="WP_141922444.1">
    <property type="nucleotide sequence ID" value="NZ_VFQC01000001.1"/>
</dbReference>
<feature type="domain" description="Transcription regulator PadR N-terminal" evidence="1">
    <location>
        <begin position="9"/>
        <end position="83"/>
    </location>
</feature>
<organism evidence="2 3">
    <name type="scientific">Haloactinospora alba</name>
    <dbReference type="NCBI Taxonomy" id="405555"/>
    <lineage>
        <taxon>Bacteria</taxon>
        <taxon>Bacillati</taxon>
        <taxon>Actinomycetota</taxon>
        <taxon>Actinomycetes</taxon>
        <taxon>Streptosporangiales</taxon>
        <taxon>Nocardiopsidaceae</taxon>
        <taxon>Haloactinospora</taxon>
    </lineage>
</organism>
<comment type="caution">
    <text evidence="2">The sequence shown here is derived from an EMBL/GenBank/DDBJ whole genome shotgun (WGS) entry which is preliminary data.</text>
</comment>
<dbReference type="Pfam" id="PF03551">
    <property type="entry name" value="PadR"/>
    <property type="match status" value="1"/>
</dbReference>
<evidence type="ECO:0000259" key="1">
    <source>
        <dbReference type="Pfam" id="PF03551"/>
    </source>
</evidence>
<gene>
    <name evidence="2" type="ORF">FHX37_1094</name>
</gene>
<proteinExistence type="predicted"/>
<dbReference type="InterPro" id="IPR036390">
    <property type="entry name" value="WH_DNA-bd_sf"/>
</dbReference>
<protein>
    <submittedName>
        <fullName evidence="2">DNA-binding PadR family transcriptional regulator</fullName>
    </submittedName>
</protein>
<dbReference type="GO" id="GO:0003677">
    <property type="term" value="F:DNA binding"/>
    <property type="evidence" value="ECO:0007669"/>
    <property type="project" value="UniProtKB-KW"/>
</dbReference>
<dbReference type="InterPro" id="IPR036388">
    <property type="entry name" value="WH-like_DNA-bd_sf"/>
</dbReference>
<keyword evidence="3" id="KW-1185">Reference proteome</keyword>
<name>A0A543NHB4_9ACTN</name>
<reference evidence="2 3" key="1">
    <citation type="submission" date="2019-06" db="EMBL/GenBank/DDBJ databases">
        <title>Sequencing the genomes of 1000 actinobacteria strains.</title>
        <authorList>
            <person name="Klenk H.-P."/>
        </authorList>
    </citation>
    <scope>NUCLEOTIDE SEQUENCE [LARGE SCALE GENOMIC DNA]</scope>
    <source>
        <strain evidence="2 3">DSM 45015</strain>
    </source>
</reference>
<sequence>MTATRLLVLGAMRAFEQAHGYQVRRELLGWGVQHWANVKPGSVYHALRQLAKAGMVHSAGVEGSNEGPERVLYEFTEQGEEEFFRLLRTALSDGDAKPEFFSAGITFMPTLDRRTVVSLLRFRLARLETSHAELVEWTEGEGIAGKPAHIWELFQWWRYDMQADCDFTRDMLRRVEGGAYELADDVAVPFGKGPGSGGGGP</sequence>
<dbReference type="AlphaFoldDB" id="A0A543NHB4"/>
<accession>A0A543NHB4</accession>
<dbReference type="PANTHER" id="PTHR33169">
    <property type="entry name" value="PADR-FAMILY TRANSCRIPTIONAL REGULATOR"/>
    <property type="match status" value="1"/>
</dbReference>
<evidence type="ECO:0000313" key="2">
    <source>
        <dbReference type="EMBL" id="TQN31199.1"/>
    </source>
</evidence>
<dbReference type="SUPFAM" id="SSF46785">
    <property type="entry name" value="Winged helix' DNA-binding domain"/>
    <property type="match status" value="1"/>
</dbReference>
<dbReference type="EMBL" id="VFQC01000001">
    <property type="protein sequence ID" value="TQN31199.1"/>
    <property type="molecule type" value="Genomic_DNA"/>
</dbReference>
<dbReference type="InterPro" id="IPR005149">
    <property type="entry name" value="Tscrpt_reg_PadR_N"/>
</dbReference>
<dbReference type="PANTHER" id="PTHR33169:SF14">
    <property type="entry name" value="TRANSCRIPTIONAL REGULATOR RV3488"/>
    <property type="match status" value="1"/>
</dbReference>
<dbReference type="Proteomes" id="UP000317422">
    <property type="component" value="Unassembled WGS sequence"/>
</dbReference>
<keyword evidence="2" id="KW-0238">DNA-binding</keyword>
<evidence type="ECO:0000313" key="3">
    <source>
        <dbReference type="Proteomes" id="UP000317422"/>
    </source>
</evidence>
<dbReference type="InterPro" id="IPR052509">
    <property type="entry name" value="Metal_resp_DNA-bind_regulator"/>
</dbReference>
<dbReference type="OrthoDB" id="8443918at2"/>
<dbReference type="Gene3D" id="1.10.10.10">
    <property type="entry name" value="Winged helix-like DNA-binding domain superfamily/Winged helix DNA-binding domain"/>
    <property type="match status" value="1"/>
</dbReference>